<sequence>MEHTPEQVFKPRLQAKRWEITYLHIHKFNTQILYNLNLALLRGCYQDLFVCCKIDSNPYPSEYMLSAFVFYIERRKKASCSYSFTKGYRYRPKSELVLYF</sequence>
<reference evidence="1" key="2">
    <citation type="submission" date="2017-11" db="EMBL/GenBank/DDBJ databases">
        <title>Coralsnake Venomics: Analyses of Venom Gland Transcriptomes and Proteomes of Six Brazilian Taxa.</title>
        <authorList>
            <person name="Aird S.D."/>
            <person name="Jorge da Silva N."/>
            <person name="Qiu L."/>
            <person name="Villar-Briones A."/>
            <person name="Aparecida-Saddi V."/>
            <person name="Campos-Telles M.P."/>
            <person name="Grau M."/>
            <person name="Mikheyev A.S."/>
        </authorList>
    </citation>
    <scope>NUCLEOTIDE SEQUENCE</scope>
    <source>
        <tissue evidence="1">Venom_gland</tissue>
    </source>
</reference>
<dbReference type="EMBL" id="IACJ01151082">
    <property type="protein sequence ID" value="LAA64277.1"/>
    <property type="molecule type" value="Transcribed_RNA"/>
</dbReference>
<accession>A0A2D4GX33</accession>
<organism evidence="1">
    <name type="scientific">Micrurus corallinus</name>
    <name type="common">Brazilian coral snake</name>
    <dbReference type="NCBI Taxonomy" id="54390"/>
    <lineage>
        <taxon>Eukaryota</taxon>
        <taxon>Metazoa</taxon>
        <taxon>Chordata</taxon>
        <taxon>Craniata</taxon>
        <taxon>Vertebrata</taxon>
        <taxon>Euteleostomi</taxon>
        <taxon>Lepidosauria</taxon>
        <taxon>Squamata</taxon>
        <taxon>Bifurcata</taxon>
        <taxon>Unidentata</taxon>
        <taxon>Episquamata</taxon>
        <taxon>Toxicofera</taxon>
        <taxon>Serpentes</taxon>
        <taxon>Colubroidea</taxon>
        <taxon>Elapidae</taxon>
        <taxon>Elapinae</taxon>
        <taxon>Micrurus</taxon>
    </lineage>
</organism>
<name>A0A2D4GX33_MICCO</name>
<reference evidence="1" key="1">
    <citation type="submission" date="2017-07" db="EMBL/GenBank/DDBJ databases">
        <authorList>
            <person name="Mikheyev A."/>
            <person name="Grau M."/>
        </authorList>
    </citation>
    <scope>NUCLEOTIDE SEQUENCE</scope>
    <source>
        <tissue evidence="1">Venom_gland</tissue>
    </source>
</reference>
<protein>
    <submittedName>
        <fullName evidence="1">Uncharacterized protein</fullName>
    </submittedName>
</protein>
<dbReference type="AlphaFoldDB" id="A0A2D4GX33"/>
<evidence type="ECO:0000313" key="1">
    <source>
        <dbReference type="EMBL" id="LAA64277.1"/>
    </source>
</evidence>
<proteinExistence type="predicted"/>